<dbReference type="SUPFAM" id="SSF81321">
    <property type="entry name" value="Family A G protein-coupled receptor-like"/>
    <property type="match status" value="1"/>
</dbReference>
<dbReference type="Gene3D" id="1.20.1070.10">
    <property type="entry name" value="Rhodopsin 7-helix transmembrane proteins"/>
    <property type="match status" value="1"/>
</dbReference>
<gene>
    <name evidence="2" type="ORF">GCK32_017912</name>
</gene>
<dbReference type="PANTHER" id="PTHR23360">
    <property type="entry name" value="G-PROTEIN COUPLED RECEPTORS FAMILY 1 PROFILE DOMAIN-CONTAINING PROTEIN-RELATED"/>
    <property type="match status" value="1"/>
</dbReference>
<feature type="transmembrane region" description="Helical" evidence="1">
    <location>
        <begin position="29"/>
        <end position="50"/>
    </location>
</feature>
<dbReference type="InterPro" id="IPR047130">
    <property type="entry name" value="7TM_GPCR_Srsx_nematod"/>
</dbReference>
<accession>A0AAN8F486</accession>
<dbReference type="PANTHER" id="PTHR23360:SF72">
    <property type="entry name" value="G-PROTEIN COUPLED RECEPTORS FAMILY 1 PROFILE DOMAIN-CONTAINING PROTEIN"/>
    <property type="match status" value="1"/>
</dbReference>
<proteinExistence type="predicted"/>
<keyword evidence="1" id="KW-0472">Membrane</keyword>
<evidence type="ECO:0000313" key="2">
    <source>
        <dbReference type="EMBL" id="KAK5973001.1"/>
    </source>
</evidence>
<protein>
    <recommendedName>
        <fullName evidence="4">G-protein coupled receptors family 1 profile domain-containing protein</fullName>
    </recommendedName>
</protein>
<dbReference type="EMBL" id="WIXE01016023">
    <property type="protein sequence ID" value="KAK5973001.1"/>
    <property type="molecule type" value="Genomic_DNA"/>
</dbReference>
<reference evidence="2 3" key="1">
    <citation type="submission" date="2019-10" db="EMBL/GenBank/DDBJ databases">
        <title>Assembly and Annotation for the nematode Trichostrongylus colubriformis.</title>
        <authorList>
            <person name="Martin J."/>
        </authorList>
    </citation>
    <scope>NUCLEOTIDE SEQUENCE [LARGE SCALE GENOMIC DNA]</scope>
    <source>
        <strain evidence="2">G859</strain>
        <tissue evidence="2">Whole worm</tissue>
    </source>
</reference>
<evidence type="ECO:0008006" key="4">
    <source>
        <dbReference type="Google" id="ProtNLM"/>
    </source>
</evidence>
<name>A0AAN8F486_TRICO</name>
<keyword evidence="3" id="KW-1185">Reference proteome</keyword>
<keyword evidence="1" id="KW-1133">Transmembrane helix</keyword>
<sequence length="158" mass="17772">MTEIFSGVRIAVNKSITERMDNVIAFHKVNAILGAIGCIINLILLFIFLISPTLRRKCEIPIVLCLADCINTFSVMLMGINRVQLYTEIVETLSIPVPTAWECALQPWIIFRGYGALWPPTVQVAMGIDRCVAVFNPIHYNKKLTTWWASCRNSVKSS</sequence>
<dbReference type="Proteomes" id="UP001331761">
    <property type="component" value="Unassembled WGS sequence"/>
</dbReference>
<dbReference type="AlphaFoldDB" id="A0AAN8F486"/>
<organism evidence="2 3">
    <name type="scientific">Trichostrongylus colubriformis</name>
    <name type="common">Black scour worm</name>
    <dbReference type="NCBI Taxonomy" id="6319"/>
    <lineage>
        <taxon>Eukaryota</taxon>
        <taxon>Metazoa</taxon>
        <taxon>Ecdysozoa</taxon>
        <taxon>Nematoda</taxon>
        <taxon>Chromadorea</taxon>
        <taxon>Rhabditida</taxon>
        <taxon>Rhabditina</taxon>
        <taxon>Rhabditomorpha</taxon>
        <taxon>Strongyloidea</taxon>
        <taxon>Trichostrongylidae</taxon>
        <taxon>Trichostrongylus</taxon>
    </lineage>
</organism>
<evidence type="ECO:0000313" key="3">
    <source>
        <dbReference type="Proteomes" id="UP001331761"/>
    </source>
</evidence>
<keyword evidence="1" id="KW-0812">Transmembrane</keyword>
<evidence type="ECO:0000256" key="1">
    <source>
        <dbReference type="SAM" id="Phobius"/>
    </source>
</evidence>
<comment type="caution">
    <text evidence="2">The sequence shown here is derived from an EMBL/GenBank/DDBJ whole genome shotgun (WGS) entry which is preliminary data.</text>
</comment>